<evidence type="ECO:0008006" key="3">
    <source>
        <dbReference type="Google" id="ProtNLM"/>
    </source>
</evidence>
<sequence>MNKANFEYLQIFQLAEKLADMIWDIVINWNSFEKDTIGKQFTPAVDSIGANIAEGNGRYNLQDNLRFIKIARGSLYKTRY</sequence>
<dbReference type="RefSeq" id="WP_009458801.1">
    <property type="nucleotide sequence ID" value="NZ_AGIZ01000011.1"/>
</dbReference>
<name>G6FXJ6_9CYAN</name>
<dbReference type="PANTHER" id="PTHR38471:SF2">
    <property type="entry name" value="FOUR HELIX BUNDLE PROTEIN"/>
    <property type="match status" value="1"/>
</dbReference>
<dbReference type="Pfam" id="PF05635">
    <property type="entry name" value="23S_rRNA_IVP"/>
    <property type="match status" value="1"/>
</dbReference>
<evidence type="ECO:0000313" key="1">
    <source>
        <dbReference type="EMBL" id="EHC10656.1"/>
    </source>
</evidence>
<gene>
    <name evidence="1" type="ORF">FJSC11DRAFT_3595</name>
</gene>
<dbReference type="PANTHER" id="PTHR38471">
    <property type="entry name" value="FOUR HELIX BUNDLE PROTEIN"/>
    <property type="match status" value="1"/>
</dbReference>
<proteinExistence type="predicted"/>
<protein>
    <recommendedName>
        <fullName evidence="3">S23 ribosomal protein</fullName>
    </recommendedName>
</protein>
<dbReference type="InterPro" id="IPR012657">
    <property type="entry name" value="23S_rRNA-intervening_sequence"/>
</dbReference>
<evidence type="ECO:0000313" key="2">
    <source>
        <dbReference type="Proteomes" id="UP000004344"/>
    </source>
</evidence>
<keyword evidence="2" id="KW-1185">Reference proteome</keyword>
<organism evidence="1 2">
    <name type="scientific">Fischerella thermalis JSC-11</name>
    <dbReference type="NCBI Taxonomy" id="741277"/>
    <lineage>
        <taxon>Bacteria</taxon>
        <taxon>Bacillati</taxon>
        <taxon>Cyanobacteriota</taxon>
        <taxon>Cyanophyceae</taxon>
        <taxon>Nostocales</taxon>
        <taxon>Hapalosiphonaceae</taxon>
        <taxon>Fischerella</taxon>
    </lineage>
</organism>
<dbReference type="SUPFAM" id="SSF158446">
    <property type="entry name" value="IVS-encoded protein-like"/>
    <property type="match status" value="1"/>
</dbReference>
<reference evidence="1 2" key="1">
    <citation type="submission" date="2011-09" db="EMBL/GenBank/DDBJ databases">
        <title>The draft genome of Fischerella sp. JSC-11.</title>
        <authorList>
            <consortium name="US DOE Joint Genome Institute (JGI-PGF)"/>
            <person name="Lucas S."/>
            <person name="Han J."/>
            <person name="Lapidus A."/>
            <person name="Cheng J.-F."/>
            <person name="Goodwin L."/>
            <person name="Pitluck S."/>
            <person name="Peters L."/>
            <person name="Land M.L."/>
            <person name="Hauser L."/>
            <person name="Sarkisova S."/>
            <person name="Bryant D.A."/>
            <person name="Brown I."/>
            <person name="Woyke T.J."/>
        </authorList>
    </citation>
    <scope>NUCLEOTIDE SEQUENCE [LARGE SCALE GENOMIC DNA]</scope>
    <source>
        <strain evidence="1 2">JSC-11</strain>
    </source>
</reference>
<dbReference type="InterPro" id="IPR036583">
    <property type="entry name" value="23S_rRNA_IVS_sf"/>
</dbReference>
<comment type="caution">
    <text evidence="1">The sequence shown here is derived from an EMBL/GenBank/DDBJ whole genome shotgun (WGS) entry which is preliminary data.</text>
</comment>
<dbReference type="PATRIC" id="fig|741277.3.peg.3015"/>
<dbReference type="EMBL" id="AGIZ01000011">
    <property type="protein sequence ID" value="EHC10656.1"/>
    <property type="molecule type" value="Genomic_DNA"/>
</dbReference>
<accession>G6FXJ6</accession>
<dbReference type="NCBIfam" id="TIGR02436">
    <property type="entry name" value="four helix bundle protein"/>
    <property type="match status" value="1"/>
</dbReference>
<dbReference type="Gene3D" id="1.20.1440.60">
    <property type="entry name" value="23S rRNA-intervening sequence"/>
    <property type="match status" value="1"/>
</dbReference>
<dbReference type="AlphaFoldDB" id="G6FXJ6"/>
<dbReference type="Proteomes" id="UP000004344">
    <property type="component" value="Unassembled WGS sequence"/>
</dbReference>